<dbReference type="Pfam" id="PF07584">
    <property type="entry name" value="BatA"/>
    <property type="match status" value="1"/>
</dbReference>
<dbReference type="EMBL" id="CP119313">
    <property type="protein sequence ID" value="WEK20666.1"/>
    <property type="molecule type" value="Genomic_DNA"/>
</dbReference>
<dbReference type="InterPro" id="IPR033881">
    <property type="entry name" value="vWA_BatA_type"/>
</dbReference>
<protein>
    <submittedName>
        <fullName evidence="7">VWA domain-containing protein</fullName>
    </submittedName>
</protein>
<dbReference type="SMART" id="SM00327">
    <property type="entry name" value="VWA"/>
    <property type="match status" value="1"/>
</dbReference>
<dbReference type="InterPro" id="IPR024163">
    <property type="entry name" value="Aerotolerance_reg_N"/>
</dbReference>
<dbReference type="AlphaFoldDB" id="A0AAJ5WBL3"/>
<accession>A0AAJ5WBL3</accession>
<reference evidence="7" key="1">
    <citation type="submission" date="2023-03" db="EMBL/GenBank/DDBJ databases">
        <title>Andean soil-derived lignocellulolytic bacterial consortium as a source of novel taxa and putative plastic-active enzymes.</title>
        <authorList>
            <person name="Diaz-Garcia L."/>
            <person name="Chuvochina M."/>
            <person name="Feuerriegel G."/>
            <person name="Bunk B."/>
            <person name="Sproer C."/>
            <person name="Streit W.R."/>
            <person name="Rodriguez L.M."/>
            <person name="Overmann J."/>
            <person name="Jimenez D.J."/>
        </authorList>
    </citation>
    <scope>NUCLEOTIDE SEQUENCE</scope>
    <source>
        <strain evidence="7">MAG 3858</strain>
    </source>
</reference>
<proteinExistence type="predicted"/>
<evidence type="ECO:0000313" key="8">
    <source>
        <dbReference type="Proteomes" id="UP001214530"/>
    </source>
</evidence>
<sequence>MNLFSGIEFANKGFFWLLMIIPLMIAWYIWRNNKLQGSLRMSALKGFLSGKKSSYTILRHYSVVLRVWALIALIIALARPQSAFSWQNSTTEGIDIMIATDISGSMLAEDLKPNRLEAGKNIAIDFIKDRPEDRIGLVIFSGESFTQCPLTIDHDVLINLFKDVNNGMIEDGTAIGMGLSTAVNRLKDSEAKSKVVILLTDGSNTTGSIPPLTAAEIAKQMKVRVYTVGVGTKGYAPYPVKTPFGIQYQKMPVTIDEDVLSKIANITGGKYFRATNNEKLKQIYQQIDKLEKAKIAVTQYHKKTERFLPFTLIALVLLLAEFLLRNTIFKGALT</sequence>
<dbReference type="InterPro" id="IPR050768">
    <property type="entry name" value="UPF0353/GerABKA_families"/>
</dbReference>
<name>A0AAJ5WBL3_9SPHI</name>
<organism evidence="7 8">
    <name type="scientific">Candidatus Pedobacter colombiensis</name>
    <dbReference type="NCBI Taxonomy" id="3121371"/>
    <lineage>
        <taxon>Bacteria</taxon>
        <taxon>Pseudomonadati</taxon>
        <taxon>Bacteroidota</taxon>
        <taxon>Sphingobacteriia</taxon>
        <taxon>Sphingobacteriales</taxon>
        <taxon>Sphingobacteriaceae</taxon>
        <taxon>Pedobacter</taxon>
    </lineage>
</organism>
<dbReference type="PROSITE" id="PS50234">
    <property type="entry name" value="VWFA"/>
    <property type="match status" value="1"/>
</dbReference>
<evidence type="ECO:0000259" key="6">
    <source>
        <dbReference type="PROSITE" id="PS50234"/>
    </source>
</evidence>
<keyword evidence="2 5" id="KW-0812">Transmembrane</keyword>
<gene>
    <name evidence="7" type="ORF">P0Y49_05880</name>
</gene>
<evidence type="ECO:0000256" key="5">
    <source>
        <dbReference type="SAM" id="Phobius"/>
    </source>
</evidence>
<keyword evidence="3 5" id="KW-1133">Transmembrane helix</keyword>
<dbReference type="InterPro" id="IPR036465">
    <property type="entry name" value="vWFA_dom_sf"/>
</dbReference>
<feature type="transmembrane region" description="Helical" evidence="5">
    <location>
        <begin position="61"/>
        <end position="78"/>
    </location>
</feature>
<feature type="transmembrane region" description="Helical" evidence="5">
    <location>
        <begin position="307"/>
        <end position="324"/>
    </location>
</feature>
<dbReference type="Proteomes" id="UP001214530">
    <property type="component" value="Chromosome"/>
</dbReference>
<feature type="domain" description="VWFA" evidence="6">
    <location>
        <begin position="95"/>
        <end position="287"/>
    </location>
</feature>
<dbReference type="InterPro" id="IPR002035">
    <property type="entry name" value="VWF_A"/>
</dbReference>
<dbReference type="PANTHER" id="PTHR22550:SF5">
    <property type="entry name" value="LEUCINE ZIPPER PROTEIN 4"/>
    <property type="match status" value="1"/>
</dbReference>
<dbReference type="SUPFAM" id="SSF53300">
    <property type="entry name" value="vWA-like"/>
    <property type="match status" value="1"/>
</dbReference>
<dbReference type="Pfam" id="PF00092">
    <property type="entry name" value="VWA"/>
    <property type="match status" value="1"/>
</dbReference>
<evidence type="ECO:0000256" key="4">
    <source>
        <dbReference type="ARBA" id="ARBA00023136"/>
    </source>
</evidence>
<evidence type="ECO:0000256" key="3">
    <source>
        <dbReference type="ARBA" id="ARBA00022989"/>
    </source>
</evidence>
<keyword evidence="4 5" id="KW-0472">Membrane</keyword>
<keyword evidence="1" id="KW-1003">Cell membrane</keyword>
<feature type="transmembrane region" description="Helical" evidence="5">
    <location>
        <begin position="13"/>
        <end position="30"/>
    </location>
</feature>
<evidence type="ECO:0000313" key="7">
    <source>
        <dbReference type="EMBL" id="WEK20666.1"/>
    </source>
</evidence>
<dbReference type="Gene3D" id="3.40.50.410">
    <property type="entry name" value="von Willebrand factor, type A domain"/>
    <property type="match status" value="1"/>
</dbReference>
<evidence type="ECO:0000256" key="1">
    <source>
        <dbReference type="ARBA" id="ARBA00022475"/>
    </source>
</evidence>
<dbReference type="CDD" id="cd01467">
    <property type="entry name" value="vWA_BatA_type"/>
    <property type="match status" value="1"/>
</dbReference>
<evidence type="ECO:0000256" key="2">
    <source>
        <dbReference type="ARBA" id="ARBA00022692"/>
    </source>
</evidence>
<dbReference type="PANTHER" id="PTHR22550">
    <property type="entry name" value="SPORE GERMINATION PROTEIN"/>
    <property type="match status" value="1"/>
</dbReference>